<dbReference type="Proteomes" id="UP001497382">
    <property type="component" value="Unassembled WGS sequence"/>
</dbReference>
<dbReference type="Gene3D" id="3.40.50.300">
    <property type="entry name" value="P-loop containing nucleotide triphosphate hydrolases"/>
    <property type="match status" value="1"/>
</dbReference>
<organism evidence="3 4">
    <name type="scientific">Larinioides sclopetarius</name>
    <dbReference type="NCBI Taxonomy" id="280406"/>
    <lineage>
        <taxon>Eukaryota</taxon>
        <taxon>Metazoa</taxon>
        <taxon>Ecdysozoa</taxon>
        <taxon>Arthropoda</taxon>
        <taxon>Chelicerata</taxon>
        <taxon>Arachnida</taxon>
        <taxon>Araneae</taxon>
        <taxon>Araneomorphae</taxon>
        <taxon>Entelegynae</taxon>
        <taxon>Araneoidea</taxon>
        <taxon>Araneidae</taxon>
        <taxon>Larinioides</taxon>
    </lineage>
</organism>
<accession>A0AAV2AC16</accession>
<comment type="caution">
    <text evidence="3">The sequence shown here is derived from an EMBL/GenBank/DDBJ whole genome shotgun (WGS) entry which is preliminary data.</text>
</comment>
<dbReference type="CDD" id="cd00154">
    <property type="entry name" value="Rab"/>
    <property type="match status" value="1"/>
</dbReference>
<keyword evidence="2" id="KW-0342">GTP-binding</keyword>
<gene>
    <name evidence="3" type="ORF">LARSCL_LOCUS11612</name>
</gene>
<evidence type="ECO:0000256" key="2">
    <source>
        <dbReference type="ARBA" id="ARBA00023134"/>
    </source>
</evidence>
<dbReference type="SUPFAM" id="SSF52540">
    <property type="entry name" value="P-loop containing nucleoside triphosphate hydrolases"/>
    <property type="match status" value="1"/>
</dbReference>
<dbReference type="EMBL" id="CAXIEN010000145">
    <property type="protein sequence ID" value="CAL1281531.1"/>
    <property type="molecule type" value="Genomic_DNA"/>
</dbReference>
<dbReference type="InterPro" id="IPR027417">
    <property type="entry name" value="P-loop_NTPase"/>
</dbReference>
<dbReference type="GO" id="GO:0003924">
    <property type="term" value="F:GTPase activity"/>
    <property type="evidence" value="ECO:0007669"/>
    <property type="project" value="InterPro"/>
</dbReference>
<dbReference type="SMART" id="SM00175">
    <property type="entry name" value="RAB"/>
    <property type="match status" value="1"/>
</dbReference>
<dbReference type="InterPro" id="IPR005225">
    <property type="entry name" value="Small_GTP-bd"/>
</dbReference>
<dbReference type="PRINTS" id="PR00449">
    <property type="entry name" value="RASTRNSFRMNG"/>
</dbReference>
<dbReference type="PROSITE" id="PS51419">
    <property type="entry name" value="RAB"/>
    <property type="match status" value="1"/>
</dbReference>
<keyword evidence="1" id="KW-0547">Nucleotide-binding</keyword>
<name>A0AAV2AC16_9ARAC</name>
<dbReference type="NCBIfam" id="TIGR00231">
    <property type="entry name" value="small_GTP"/>
    <property type="match status" value="1"/>
</dbReference>
<protein>
    <submittedName>
        <fullName evidence="3">Uncharacterized protein</fullName>
    </submittedName>
</protein>
<dbReference type="SMART" id="SM00173">
    <property type="entry name" value="RAS"/>
    <property type="match status" value="1"/>
</dbReference>
<dbReference type="SMART" id="SM00176">
    <property type="entry name" value="RAN"/>
    <property type="match status" value="1"/>
</dbReference>
<evidence type="ECO:0000256" key="1">
    <source>
        <dbReference type="ARBA" id="ARBA00022741"/>
    </source>
</evidence>
<dbReference type="PANTHER" id="PTHR47977">
    <property type="entry name" value="RAS-RELATED PROTEIN RAB"/>
    <property type="match status" value="1"/>
</dbReference>
<dbReference type="InterPro" id="IPR001806">
    <property type="entry name" value="Small_GTPase"/>
</dbReference>
<sequence length="214" mass="24188">MAADHQVCIIMLGESGVGKTSLMLRFCKNVFKEAHKSTVSVDKYNKKISLNEKEIDLELWDTAGQERYNTIIKKYFRRADGVVLAYDMTNLATFLKLSSWLDELRQLNEEATVLIVGNKSDLPNQNQVSRTTVENYARDENLDFCETSAKNNENVDEVFQNLAMKVLEKKQISPFYKGGLVSTAVQTDDSLPSIISLDDDFGANPKQKKKGCCR</sequence>
<keyword evidence="4" id="KW-1185">Reference proteome</keyword>
<evidence type="ECO:0000313" key="4">
    <source>
        <dbReference type="Proteomes" id="UP001497382"/>
    </source>
</evidence>
<reference evidence="3 4" key="1">
    <citation type="submission" date="2024-04" db="EMBL/GenBank/DDBJ databases">
        <authorList>
            <person name="Rising A."/>
            <person name="Reimegard J."/>
            <person name="Sonavane S."/>
            <person name="Akerstrom W."/>
            <person name="Nylinder S."/>
            <person name="Hedman E."/>
            <person name="Kallberg Y."/>
        </authorList>
    </citation>
    <scope>NUCLEOTIDE SEQUENCE [LARGE SCALE GENOMIC DNA]</scope>
</reference>
<dbReference type="Pfam" id="PF00071">
    <property type="entry name" value="Ras"/>
    <property type="match status" value="1"/>
</dbReference>
<proteinExistence type="predicted"/>
<dbReference type="GO" id="GO:0005525">
    <property type="term" value="F:GTP binding"/>
    <property type="evidence" value="ECO:0007669"/>
    <property type="project" value="UniProtKB-KW"/>
</dbReference>
<dbReference type="PROSITE" id="PS51417">
    <property type="entry name" value="ARF"/>
    <property type="match status" value="1"/>
</dbReference>
<dbReference type="FunFam" id="3.40.50.300:FF:001329">
    <property type="entry name" value="Small GTP-binding protein, putative"/>
    <property type="match status" value="1"/>
</dbReference>
<dbReference type="PROSITE" id="PS51420">
    <property type="entry name" value="RHO"/>
    <property type="match status" value="1"/>
</dbReference>
<evidence type="ECO:0000313" key="3">
    <source>
        <dbReference type="EMBL" id="CAL1281531.1"/>
    </source>
</evidence>
<dbReference type="AlphaFoldDB" id="A0AAV2AC16"/>
<dbReference type="PROSITE" id="PS51421">
    <property type="entry name" value="RAS"/>
    <property type="match status" value="1"/>
</dbReference>
<dbReference type="SMART" id="SM00174">
    <property type="entry name" value="RHO"/>
    <property type="match status" value="1"/>
</dbReference>
<dbReference type="InterPro" id="IPR050227">
    <property type="entry name" value="Rab"/>
</dbReference>